<dbReference type="PANTHER" id="PTHR37299">
    <property type="entry name" value="TRANSCRIPTIONAL REGULATOR-RELATED"/>
    <property type="match status" value="1"/>
</dbReference>
<keyword evidence="1" id="KW-0812">Transmembrane</keyword>
<organism evidence="3 4">
    <name type="scientific">Nitrospirillum viridazoti CBAmc</name>
    <dbReference type="NCBI Taxonomy" id="1441467"/>
    <lineage>
        <taxon>Bacteria</taxon>
        <taxon>Pseudomonadati</taxon>
        <taxon>Pseudomonadota</taxon>
        <taxon>Alphaproteobacteria</taxon>
        <taxon>Rhodospirillales</taxon>
        <taxon>Azospirillaceae</taxon>
        <taxon>Nitrospirillum</taxon>
        <taxon>Nitrospirillum viridazoti</taxon>
    </lineage>
</organism>
<dbReference type="Pfam" id="PF04397">
    <property type="entry name" value="LytTR"/>
    <property type="match status" value="1"/>
</dbReference>
<feature type="transmembrane region" description="Helical" evidence="1">
    <location>
        <begin position="108"/>
        <end position="131"/>
    </location>
</feature>
<keyword evidence="1" id="KW-1133">Transmembrane helix</keyword>
<sequence>MVGRQGQTDEKMRPAVDRLSVFWSTPSLKAWALVWLGFAFLPTTINAFALLTEYQRTNQDIPAWEPFLREYSSGVALLLVLPLVRWSINHTPGWSEAPLRCAVQFLGTALVFSTLHLAAMTVLRMAAYGALGQSYAVDDLRDDLPYEFRKDLLTYLLIVLVVVGVRHLIRLSRSLALVEAAAASAAAHASEGQAPPAVAAEPTRIELKVGSRRVYLAPADILLVRSAGNYIEVVTAGAVHLVRRTLADFQAELPPPSFARVHRSHVVNRGAIVRIDNRPSGDMDLTLTNGATIPASRRYKSELF</sequence>
<feature type="transmembrane region" description="Helical" evidence="1">
    <location>
        <begin position="152"/>
        <end position="169"/>
    </location>
</feature>
<reference evidence="3 4" key="1">
    <citation type="submission" date="2017-06" db="EMBL/GenBank/DDBJ databases">
        <title>Complete genome sequence of Nitrospirillum amazonense strain CBAmC, an endophytic nitrogen-fixing and plant growth-promoting bacterium, isolated from sugarcane.</title>
        <authorList>
            <person name="Schwab S."/>
            <person name="dos Santos Teixeira K.R."/>
            <person name="Simoes Araujo J.L."/>
            <person name="Soares Vidal M."/>
            <person name="Borges de Freitas H.R."/>
            <person name="Rivello Crivelaro A.L."/>
            <person name="Bueno de Camargo Nunes A."/>
            <person name="dos Santos C.M."/>
            <person name="Palmeira da Silva Rosa D."/>
            <person name="da Silva Padilha D."/>
            <person name="da Silva E."/>
            <person name="Araujo Terra L."/>
            <person name="Soares Mendes V."/>
            <person name="Farinelli L."/>
            <person name="Magalhaes Cruz L."/>
            <person name="Baldani J.I."/>
        </authorList>
    </citation>
    <scope>NUCLEOTIDE SEQUENCE [LARGE SCALE GENOMIC DNA]</scope>
    <source>
        <strain evidence="3 4">CBAmC</strain>
    </source>
</reference>
<keyword evidence="4" id="KW-1185">Reference proteome</keyword>
<dbReference type="PIRSF" id="PIRSF031767">
    <property type="entry name" value="MHYE_LytTR"/>
    <property type="match status" value="1"/>
</dbReference>
<proteinExistence type="predicted"/>
<dbReference type="InterPro" id="IPR007492">
    <property type="entry name" value="LytTR_DNA-bd_dom"/>
</dbReference>
<evidence type="ECO:0000256" key="1">
    <source>
        <dbReference type="SAM" id="Phobius"/>
    </source>
</evidence>
<gene>
    <name evidence="3" type="ORF">Y958_07430</name>
</gene>
<evidence type="ECO:0000313" key="3">
    <source>
        <dbReference type="EMBL" id="ASG20654.1"/>
    </source>
</evidence>
<dbReference type="InterPro" id="IPR012379">
    <property type="entry name" value="LytTR_MHYE"/>
</dbReference>
<dbReference type="GO" id="GO:0003677">
    <property type="term" value="F:DNA binding"/>
    <property type="evidence" value="ECO:0007669"/>
    <property type="project" value="InterPro"/>
</dbReference>
<protein>
    <recommendedName>
        <fullName evidence="2">HTH LytTR-type domain-containing protein</fullName>
    </recommendedName>
</protein>
<evidence type="ECO:0000313" key="4">
    <source>
        <dbReference type="Proteomes" id="UP000197153"/>
    </source>
</evidence>
<keyword evidence="1" id="KW-0472">Membrane</keyword>
<dbReference type="KEGG" id="nao:Y958_07430"/>
<feature type="transmembrane region" description="Helical" evidence="1">
    <location>
        <begin position="30"/>
        <end position="51"/>
    </location>
</feature>
<dbReference type="SMART" id="SM00850">
    <property type="entry name" value="LytTR"/>
    <property type="match status" value="1"/>
</dbReference>
<dbReference type="InterPro" id="IPR046947">
    <property type="entry name" value="LytR-like"/>
</dbReference>
<dbReference type="Proteomes" id="UP000197153">
    <property type="component" value="Chromosome 1"/>
</dbReference>
<dbReference type="EMBL" id="CP022110">
    <property type="protein sequence ID" value="ASG20654.1"/>
    <property type="molecule type" value="Genomic_DNA"/>
</dbReference>
<dbReference type="GO" id="GO:0000156">
    <property type="term" value="F:phosphorelay response regulator activity"/>
    <property type="evidence" value="ECO:0007669"/>
    <property type="project" value="InterPro"/>
</dbReference>
<dbReference type="PROSITE" id="PS50930">
    <property type="entry name" value="HTH_LYTTR"/>
    <property type="match status" value="1"/>
</dbReference>
<dbReference type="Gene3D" id="2.40.50.1020">
    <property type="entry name" value="LytTr DNA-binding domain"/>
    <property type="match status" value="1"/>
</dbReference>
<feature type="domain" description="HTH LytTR-type" evidence="2">
    <location>
        <begin position="205"/>
        <end position="304"/>
    </location>
</feature>
<name>A0A248JR14_9PROT</name>
<dbReference type="PANTHER" id="PTHR37299:SF1">
    <property type="entry name" value="STAGE 0 SPORULATION PROTEIN A HOMOLOG"/>
    <property type="match status" value="1"/>
</dbReference>
<dbReference type="AlphaFoldDB" id="A0A248JR14"/>
<accession>A0A248JR14</accession>
<evidence type="ECO:0000259" key="2">
    <source>
        <dbReference type="PROSITE" id="PS50930"/>
    </source>
</evidence>